<dbReference type="AlphaFoldDB" id="A0A1H9BBK0"/>
<dbReference type="RefSeq" id="WP_093281737.1">
    <property type="nucleotide sequence ID" value="NZ_FOFS01000002.1"/>
</dbReference>
<name>A0A1H9BBK0_9GAMM</name>
<dbReference type="GO" id="GO:0051536">
    <property type="term" value="F:iron-sulfur cluster binding"/>
    <property type="evidence" value="ECO:0007669"/>
    <property type="project" value="UniProtKB-KW"/>
</dbReference>
<organism evidence="5 6">
    <name type="scientific">Solimonas aquatica</name>
    <dbReference type="NCBI Taxonomy" id="489703"/>
    <lineage>
        <taxon>Bacteria</taxon>
        <taxon>Pseudomonadati</taxon>
        <taxon>Pseudomonadota</taxon>
        <taxon>Gammaproteobacteria</taxon>
        <taxon>Nevskiales</taxon>
        <taxon>Nevskiaceae</taxon>
        <taxon>Solimonas</taxon>
    </lineage>
</organism>
<evidence type="ECO:0000256" key="1">
    <source>
        <dbReference type="ARBA" id="ARBA00005806"/>
    </source>
</evidence>
<evidence type="ECO:0000256" key="2">
    <source>
        <dbReference type="ARBA" id="ARBA00022723"/>
    </source>
</evidence>
<evidence type="ECO:0000313" key="5">
    <source>
        <dbReference type="EMBL" id="SEP86117.1"/>
    </source>
</evidence>
<dbReference type="STRING" id="489703.SAMN04488038_10221"/>
<dbReference type="Pfam" id="PF06050">
    <property type="entry name" value="HGD-D"/>
    <property type="match status" value="1"/>
</dbReference>
<keyword evidence="6" id="KW-1185">Reference proteome</keyword>
<evidence type="ECO:0000256" key="3">
    <source>
        <dbReference type="ARBA" id="ARBA00023004"/>
    </source>
</evidence>
<accession>A0A1H9BBK0</accession>
<reference evidence="6" key="1">
    <citation type="submission" date="2016-10" db="EMBL/GenBank/DDBJ databases">
        <authorList>
            <person name="Varghese N."/>
            <person name="Submissions S."/>
        </authorList>
    </citation>
    <scope>NUCLEOTIDE SEQUENCE [LARGE SCALE GENOMIC DNA]</scope>
    <source>
        <strain evidence="6">DSM 25927</strain>
    </source>
</reference>
<evidence type="ECO:0000256" key="4">
    <source>
        <dbReference type="ARBA" id="ARBA00023014"/>
    </source>
</evidence>
<proteinExistence type="inferred from homology"/>
<dbReference type="Proteomes" id="UP000199233">
    <property type="component" value="Unassembled WGS sequence"/>
</dbReference>
<dbReference type="Gene3D" id="3.40.50.11900">
    <property type="match status" value="1"/>
</dbReference>
<dbReference type="InterPro" id="IPR010327">
    <property type="entry name" value="FldB/FldC_alpha/beta"/>
</dbReference>
<keyword evidence="4" id="KW-0411">Iron-sulfur</keyword>
<dbReference type="PANTHER" id="PTHR30548">
    <property type="entry name" value="2-HYDROXYGLUTARYL-COA DEHYDRATASE, D-COMPONENT-RELATED"/>
    <property type="match status" value="1"/>
</dbReference>
<gene>
    <name evidence="5" type="ORF">SAMN04488038_10221</name>
</gene>
<keyword evidence="3" id="KW-0408">Iron</keyword>
<dbReference type="OrthoDB" id="9810278at2"/>
<keyword evidence="2" id="KW-0479">Metal-binding</keyword>
<protein>
    <submittedName>
        <fullName evidence="5">Benzoyl-CoA reductase subunit B</fullName>
    </submittedName>
</protein>
<evidence type="ECO:0000313" key="6">
    <source>
        <dbReference type="Proteomes" id="UP000199233"/>
    </source>
</evidence>
<sequence length="448" mass="50283">MSTVASAPVKANRLKTSSLNNQLVNDYWAEVFEAKQNGKLVCWYEGVAINPLMQAADVAWVHGEAWSALLAARNNEEPAQTAAEHRGYLKELCSYARTHIGCGVLAQKRGAEASGSSFADALGAGLLGERVPAPDMFISAYPYCSTGQQWDEMLYRLFGKRIPIFNISVPWVWGNKKDSQYLGGSEFNEAVQFMVRQLRECMNFIAEHTGRKYDFDRLCEIMSYVKQAGRLRMEAMDLCMAKPAPASFFDWTTSLAPVNFIKGGPAIVDYFTKVKAEVQERLAAGEGAVRNEQYRLFWDGIMNWNKIGWLANKFAGYEANMVAGRYTHMGFWHEWESIDVQDPLAGMAINYLVCPINLSAPLMIEEIIKLCRKYEIDGMVLHAARTCRAFSNPQYLIAEAVQKRLGIPVAFIEGDMVDESFYKDEIVSSRVEAMLEAIESRRRAGIAA</sequence>
<dbReference type="PANTHER" id="PTHR30548:SF4">
    <property type="entry name" value="SUBUNIT OF OXYGEN-SENSITIVE 2-HYDROXYISOCAPROYL-COA DEHYDRATASE"/>
    <property type="match status" value="1"/>
</dbReference>
<dbReference type="EMBL" id="FOFS01000002">
    <property type="protein sequence ID" value="SEP86117.1"/>
    <property type="molecule type" value="Genomic_DNA"/>
</dbReference>
<dbReference type="GO" id="GO:0046872">
    <property type="term" value="F:metal ion binding"/>
    <property type="evidence" value="ECO:0007669"/>
    <property type="project" value="UniProtKB-KW"/>
</dbReference>
<comment type="similarity">
    <text evidence="1">Belongs to the FldB/FldC dehydratase alpha/beta subunit family.</text>
</comment>